<keyword evidence="2" id="KW-1185">Reference proteome</keyword>
<organism evidence="1 2">
    <name type="scientific">Melipona bicolor</name>
    <dbReference type="NCBI Taxonomy" id="60889"/>
    <lineage>
        <taxon>Eukaryota</taxon>
        <taxon>Metazoa</taxon>
        <taxon>Ecdysozoa</taxon>
        <taxon>Arthropoda</taxon>
        <taxon>Hexapoda</taxon>
        <taxon>Insecta</taxon>
        <taxon>Pterygota</taxon>
        <taxon>Neoptera</taxon>
        <taxon>Endopterygota</taxon>
        <taxon>Hymenoptera</taxon>
        <taxon>Apocrita</taxon>
        <taxon>Aculeata</taxon>
        <taxon>Apoidea</taxon>
        <taxon>Anthophila</taxon>
        <taxon>Apidae</taxon>
        <taxon>Melipona</taxon>
    </lineage>
</organism>
<evidence type="ECO:0000313" key="2">
    <source>
        <dbReference type="Proteomes" id="UP001177670"/>
    </source>
</evidence>
<evidence type="ECO:0000313" key="1">
    <source>
        <dbReference type="EMBL" id="KAK1132855.1"/>
    </source>
</evidence>
<reference evidence="1" key="1">
    <citation type="submission" date="2021-10" db="EMBL/GenBank/DDBJ databases">
        <title>Melipona bicolor Genome sequencing and assembly.</title>
        <authorList>
            <person name="Araujo N.S."/>
            <person name="Arias M.C."/>
        </authorList>
    </citation>
    <scope>NUCLEOTIDE SEQUENCE</scope>
    <source>
        <strain evidence="1">USP_2M_L1-L4_2017</strain>
        <tissue evidence="1">Whole body</tissue>
    </source>
</reference>
<dbReference type="Proteomes" id="UP001177670">
    <property type="component" value="Unassembled WGS sequence"/>
</dbReference>
<dbReference type="AlphaFoldDB" id="A0AA40KTY3"/>
<comment type="caution">
    <text evidence="1">The sequence shown here is derived from an EMBL/GenBank/DDBJ whole genome shotgun (WGS) entry which is preliminary data.</text>
</comment>
<dbReference type="EMBL" id="JAHYIQ010000004">
    <property type="protein sequence ID" value="KAK1132855.1"/>
    <property type="molecule type" value="Genomic_DNA"/>
</dbReference>
<sequence length="55" mass="6459">MEKKRKKKEKGTFSKAIVTECGCLSSGSWRQRERPCKSQKLREENGPRLYITEIE</sequence>
<accession>A0AA40KTY3</accession>
<proteinExistence type="predicted"/>
<name>A0AA40KTY3_9HYME</name>
<protein>
    <submittedName>
        <fullName evidence="1">Uncharacterized protein</fullName>
    </submittedName>
</protein>
<gene>
    <name evidence="1" type="ORF">K0M31_014223</name>
</gene>